<dbReference type="InterPro" id="IPR005522">
    <property type="entry name" value="IPK"/>
</dbReference>
<keyword evidence="6" id="KW-1185">Reference proteome</keyword>
<feature type="compositionally biased region" description="Low complexity" evidence="5">
    <location>
        <begin position="183"/>
        <end position="196"/>
    </location>
</feature>
<name>A0ABM5F3T5_9SAUR</name>
<accession>A0ABM5F3T5</accession>
<evidence type="ECO:0000256" key="5">
    <source>
        <dbReference type="SAM" id="MobiDB-lite"/>
    </source>
</evidence>
<gene>
    <name evidence="7" type="primary">LOC110091107</name>
</gene>
<reference evidence="7" key="1">
    <citation type="submission" date="2025-08" db="UniProtKB">
        <authorList>
            <consortium name="RefSeq"/>
        </authorList>
    </citation>
    <scope>IDENTIFICATION</scope>
</reference>
<evidence type="ECO:0000256" key="3">
    <source>
        <dbReference type="ARBA" id="ARBA00022777"/>
    </source>
</evidence>
<evidence type="ECO:0000313" key="7">
    <source>
        <dbReference type="RefSeq" id="XP_072840048.1"/>
    </source>
</evidence>
<feature type="region of interest" description="Disordered" evidence="5">
    <location>
        <begin position="1"/>
        <end position="26"/>
    </location>
</feature>
<evidence type="ECO:0000256" key="4">
    <source>
        <dbReference type="RuleBase" id="RU363090"/>
    </source>
</evidence>
<feature type="region of interest" description="Disordered" evidence="5">
    <location>
        <begin position="39"/>
        <end position="157"/>
    </location>
</feature>
<dbReference type="EC" id="2.7.-.-" evidence="4"/>
<dbReference type="PANTHER" id="PTHR12400:SF105">
    <property type="entry name" value="KINASE"/>
    <property type="match status" value="1"/>
</dbReference>
<dbReference type="PANTHER" id="PTHR12400">
    <property type="entry name" value="INOSITOL POLYPHOSPHATE KINASE"/>
    <property type="match status" value="1"/>
</dbReference>
<dbReference type="Proteomes" id="UP001652642">
    <property type="component" value="Chromosome 15"/>
</dbReference>
<keyword evidence="2 4" id="KW-0808">Transferase</keyword>
<dbReference type="Pfam" id="PF03770">
    <property type="entry name" value="IPK"/>
    <property type="match status" value="1"/>
</dbReference>
<comment type="similarity">
    <text evidence="1 4">Belongs to the inositol phosphokinase (IPK) family.</text>
</comment>
<evidence type="ECO:0000256" key="1">
    <source>
        <dbReference type="ARBA" id="ARBA00007374"/>
    </source>
</evidence>
<organism evidence="6 7">
    <name type="scientific">Pogona vitticeps</name>
    <name type="common">central bearded dragon</name>
    <dbReference type="NCBI Taxonomy" id="103695"/>
    <lineage>
        <taxon>Eukaryota</taxon>
        <taxon>Metazoa</taxon>
        <taxon>Chordata</taxon>
        <taxon>Craniata</taxon>
        <taxon>Vertebrata</taxon>
        <taxon>Euteleostomi</taxon>
        <taxon>Lepidosauria</taxon>
        <taxon>Squamata</taxon>
        <taxon>Bifurcata</taxon>
        <taxon>Unidentata</taxon>
        <taxon>Episquamata</taxon>
        <taxon>Toxicofera</taxon>
        <taxon>Iguania</taxon>
        <taxon>Acrodonta</taxon>
        <taxon>Agamidae</taxon>
        <taxon>Amphibolurinae</taxon>
        <taxon>Pogona</taxon>
    </lineage>
</organism>
<dbReference type="GeneID" id="110091107"/>
<dbReference type="RefSeq" id="XP_072840048.1">
    <property type="nucleotide sequence ID" value="XM_072983947.1"/>
</dbReference>
<dbReference type="SUPFAM" id="SSF56104">
    <property type="entry name" value="SAICAR synthase-like"/>
    <property type="match status" value="1"/>
</dbReference>
<feature type="region of interest" description="Disordered" evidence="5">
    <location>
        <begin position="171"/>
        <end position="218"/>
    </location>
</feature>
<feature type="compositionally biased region" description="Basic and acidic residues" evidence="5">
    <location>
        <begin position="111"/>
        <end position="128"/>
    </location>
</feature>
<dbReference type="Gene3D" id="3.30.470.160">
    <property type="entry name" value="Inositol polyphosphate kinase"/>
    <property type="match status" value="1"/>
</dbReference>
<sequence>MTQDLQLPEAKDKPASPPHPPLHVWKGSRTSFRACLKEAGTGPGLGLQRLILPKRVEPRRDFKGGRTAPPPPPVEEPMEGGSSLEWSSAKALVQPPERERWDTLEAPPKPPEAEGSRSEAKGSAERGEGAPPPSPGTFPSDPSPEAQGFSSIPEGALLGCAHPGVSPVPLRGSCSPNHHPPVSGSSTCSSLTGSSQESDEVFSDTEQSPTSPAEKKRVLRKTKSWKTFFTMVHWSLRRRGSWVQLAGHQGNFKPSERGQILKKFSAVEDACLALLMTDALRPFVPAYHGVVEMGGERYIQMDDLLRGLDLPSIMDCKMGTRTYLEEELCKAHERPVARRDLYQKMVKVDPLAPTAQEHSQAAVTKPRYMQWREGISSSATLGFRIEGITIEGGAVQRDFKRTRTKEDIVEIFMMFTKSRADVLDDDASLLQHSSLPWQSAYLARLESMRQALDESTFFKTHEVIGSSLLFLHDRKGQASIWMIDFGKTLPTPGDVRLHHDVAWAQGNHEDGYLVGLQHLIDTVGATLHRAAQGQESAPALP</sequence>
<dbReference type="InterPro" id="IPR038286">
    <property type="entry name" value="IPK_sf"/>
</dbReference>
<evidence type="ECO:0000256" key="2">
    <source>
        <dbReference type="ARBA" id="ARBA00022679"/>
    </source>
</evidence>
<evidence type="ECO:0000313" key="6">
    <source>
        <dbReference type="Proteomes" id="UP001652642"/>
    </source>
</evidence>
<feature type="compositionally biased region" description="Basic and acidic residues" evidence="5">
    <location>
        <begin position="54"/>
        <end position="64"/>
    </location>
</feature>
<protein>
    <recommendedName>
        <fullName evidence="4">Kinase</fullName>
        <ecNumber evidence="4">2.7.-.-</ecNumber>
    </recommendedName>
</protein>
<proteinExistence type="inferred from homology"/>
<keyword evidence="3 4" id="KW-0418">Kinase</keyword>